<proteinExistence type="predicted"/>
<dbReference type="AlphaFoldDB" id="A0A6A5V3D2"/>
<gene>
    <name evidence="1" type="ORF">BU23DRAFT_569705</name>
</gene>
<dbReference type="Proteomes" id="UP000800036">
    <property type="component" value="Unassembled WGS sequence"/>
</dbReference>
<evidence type="ECO:0000313" key="2">
    <source>
        <dbReference type="Proteomes" id="UP000800036"/>
    </source>
</evidence>
<name>A0A6A5V3D2_9PLEO</name>
<sequence length="206" mass="23115">MAEYVALRGTHAAHLMSWIPADRFRSLVADGVPALPRWWLPVSREKGIRSMQAALRATQLLYRFFLFEITELDPMLQYSKGIVHDSGFWVNCSEGSVGRSRFSSLLPIRPASVSTAPSQLTEDGDAQTRLSLDVRLVLPFLNCRKGGRQRPRMELTHREQGPKTPSPMLFNAGALLHATFDILRQKLTGVNEVQDEGARTGWKPES</sequence>
<accession>A0A6A5V3D2</accession>
<dbReference type="EMBL" id="ML976692">
    <property type="protein sequence ID" value="KAF1971534.1"/>
    <property type="molecule type" value="Genomic_DNA"/>
</dbReference>
<protein>
    <submittedName>
        <fullName evidence="1">Uncharacterized protein</fullName>
    </submittedName>
</protein>
<evidence type="ECO:0000313" key="1">
    <source>
        <dbReference type="EMBL" id="KAF1971534.1"/>
    </source>
</evidence>
<reference evidence="1" key="1">
    <citation type="journal article" date="2020" name="Stud. Mycol.">
        <title>101 Dothideomycetes genomes: a test case for predicting lifestyles and emergence of pathogens.</title>
        <authorList>
            <person name="Haridas S."/>
            <person name="Albert R."/>
            <person name="Binder M."/>
            <person name="Bloem J."/>
            <person name="Labutti K."/>
            <person name="Salamov A."/>
            <person name="Andreopoulos B."/>
            <person name="Baker S."/>
            <person name="Barry K."/>
            <person name="Bills G."/>
            <person name="Bluhm B."/>
            <person name="Cannon C."/>
            <person name="Castanera R."/>
            <person name="Culley D."/>
            <person name="Daum C."/>
            <person name="Ezra D."/>
            <person name="Gonzalez J."/>
            <person name="Henrissat B."/>
            <person name="Kuo A."/>
            <person name="Liang C."/>
            <person name="Lipzen A."/>
            <person name="Lutzoni F."/>
            <person name="Magnuson J."/>
            <person name="Mondo S."/>
            <person name="Nolan M."/>
            <person name="Ohm R."/>
            <person name="Pangilinan J."/>
            <person name="Park H.-J."/>
            <person name="Ramirez L."/>
            <person name="Alfaro M."/>
            <person name="Sun H."/>
            <person name="Tritt A."/>
            <person name="Yoshinaga Y."/>
            <person name="Zwiers L.-H."/>
            <person name="Turgeon B."/>
            <person name="Goodwin S."/>
            <person name="Spatafora J."/>
            <person name="Crous P."/>
            <person name="Grigoriev I."/>
        </authorList>
    </citation>
    <scope>NUCLEOTIDE SEQUENCE</scope>
    <source>
        <strain evidence="1">CBS 107.79</strain>
    </source>
</reference>
<organism evidence="1 2">
    <name type="scientific">Bimuria novae-zelandiae CBS 107.79</name>
    <dbReference type="NCBI Taxonomy" id="1447943"/>
    <lineage>
        <taxon>Eukaryota</taxon>
        <taxon>Fungi</taxon>
        <taxon>Dikarya</taxon>
        <taxon>Ascomycota</taxon>
        <taxon>Pezizomycotina</taxon>
        <taxon>Dothideomycetes</taxon>
        <taxon>Pleosporomycetidae</taxon>
        <taxon>Pleosporales</taxon>
        <taxon>Massarineae</taxon>
        <taxon>Didymosphaeriaceae</taxon>
        <taxon>Bimuria</taxon>
    </lineage>
</organism>
<keyword evidence="2" id="KW-1185">Reference proteome</keyword>